<gene>
    <name evidence="1" type="ordered locus">LKI_09575</name>
</gene>
<dbReference type="RefSeq" id="WP_013104040.1">
    <property type="nucleotide sequence ID" value="NC_014136.1"/>
</dbReference>
<dbReference type="EMBL" id="CP001758">
    <property type="protein sequence ID" value="ADG41454.1"/>
    <property type="molecule type" value="Genomic_DNA"/>
</dbReference>
<dbReference type="Proteomes" id="UP000002362">
    <property type="component" value="Chromosome"/>
</dbReference>
<dbReference type="STRING" id="762051.LKI_09575"/>
<reference evidence="1 2" key="1">
    <citation type="journal article" date="2010" name="J. Bacteriol.">
        <title>Complete genome sequence analysis of Leuconostoc kimchii IMSNU 11154.</title>
        <authorList>
            <person name="Oh H.M."/>
            <person name="Cho Y.J."/>
            <person name="Kim B.K."/>
            <person name="Roe J.H."/>
            <person name="Kang S.O."/>
            <person name="Nahm B.H."/>
            <person name="Jeong G."/>
            <person name="Han H.U."/>
            <person name="Chun J."/>
        </authorList>
    </citation>
    <scope>NUCLEOTIDE SEQUENCE [LARGE SCALE GENOMIC DNA]</scope>
    <source>
        <strain evidence="2">IMSNU 11154 / KCTC 2386 / IH25</strain>
    </source>
</reference>
<sequence>MVQDAIDFYKPDKGYETVTWQVLLASEMSFASETETFDSEAEASGAVADNLELIDLKIDQLMKLRDRISLQQIRKVLD</sequence>
<evidence type="ECO:0000313" key="1">
    <source>
        <dbReference type="EMBL" id="ADG41454.1"/>
    </source>
</evidence>
<dbReference type="PATRIC" id="fig|762051.18.peg.1924"/>
<accession>D5T4I3</accession>
<dbReference type="HOGENOM" id="CLU_2617744_0_0_9"/>
<evidence type="ECO:0000313" key="2">
    <source>
        <dbReference type="Proteomes" id="UP000002362"/>
    </source>
</evidence>
<protein>
    <submittedName>
        <fullName evidence="1">Uncharacterized protein</fullName>
    </submittedName>
</protein>
<dbReference type="KEGG" id="lki:LKI_09575"/>
<proteinExistence type="predicted"/>
<dbReference type="AlphaFoldDB" id="D5T4I3"/>
<dbReference type="eggNOG" id="ENOG50308MS">
    <property type="taxonomic scope" value="Bacteria"/>
</dbReference>
<organism evidence="1 2">
    <name type="scientific">Leuconostoc kimchii (strain IMSNU 11154 / KCTC 2386 / IH25)</name>
    <dbReference type="NCBI Taxonomy" id="762051"/>
    <lineage>
        <taxon>Bacteria</taxon>
        <taxon>Bacillati</taxon>
        <taxon>Bacillota</taxon>
        <taxon>Bacilli</taxon>
        <taxon>Lactobacillales</taxon>
        <taxon>Lactobacillaceae</taxon>
        <taxon>Leuconostoc</taxon>
    </lineage>
</organism>
<name>D5T4I3_LEUKI</name>